<protein>
    <submittedName>
        <fullName evidence="3">Uncharacterized protein</fullName>
    </submittedName>
</protein>
<evidence type="ECO:0000256" key="2">
    <source>
        <dbReference type="SAM" id="Phobius"/>
    </source>
</evidence>
<comment type="caution">
    <text evidence="3">The sequence shown here is derived from an EMBL/GenBank/DDBJ whole genome shotgun (WGS) entry which is preliminary data.</text>
</comment>
<evidence type="ECO:0000256" key="1">
    <source>
        <dbReference type="SAM" id="MobiDB-lite"/>
    </source>
</evidence>
<feature type="compositionally biased region" description="Basic and acidic residues" evidence="1">
    <location>
        <begin position="834"/>
        <end position="852"/>
    </location>
</feature>
<feature type="region of interest" description="Disordered" evidence="1">
    <location>
        <begin position="770"/>
        <end position="852"/>
    </location>
</feature>
<evidence type="ECO:0000313" key="4">
    <source>
        <dbReference type="Proteomes" id="UP000541558"/>
    </source>
</evidence>
<proteinExistence type="predicted"/>
<gene>
    <name evidence="3" type="ORF">D9611_007486</name>
</gene>
<feature type="transmembrane region" description="Helical" evidence="2">
    <location>
        <begin position="446"/>
        <end position="469"/>
    </location>
</feature>
<feature type="region of interest" description="Disordered" evidence="1">
    <location>
        <begin position="54"/>
        <end position="116"/>
    </location>
</feature>
<keyword evidence="2" id="KW-0472">Membrane</keyword>
<feature type="transmembrane region" description="Helical" evidence="2">
    <location>
        <begin position="146"/>
        <end position="168"/>
    </location>
</feature>
<accession>A0A8H5CHF0</accession>
<feature type="compositionally biased region" description="Low complexity" evidence="1">
    <location>
        <begin position="381"/>
        <end position="403"/>
    </location>
</feature>
<keyword evidence="2" id="KW-0812">Transmembrane</keyword>
<organism evidence="3 4">
    <name type="scientific">Ephemerocybe angulata</name>
    <dbReference type="NCBI Taxonomy" id="980116"/>
    <lineage>
        <taxon>Eukaryota</taxon>
        <taxon>Fungi</taxon>
        <taxon>Dikarya</taxon>
        <taxon>Basidiomycota</taxon>
        <taxon>Agaricomycotina</taxon>
        <taxon>Agaricomycetes</taxon>
        <taxon>Agaricomycetidae</taxon>
        <taxon>Agaricales</taxon>
        <taxon>Agaricineae</taxon>
        <taxon>Psathyrellaceae</taxon>
        <taxon>Ephemerocybe</taxon>
    </lineage>
</organism>
<dbReference type="Proteomes" id="UP000541558">
    <property type="component" value="Unassembled WGS sequence"/>
</dbReference>
<feature type="compositionally biased region" description="Polar residues" evidence="1">
    <location>
        <begin position="54"/>
        <end position="72"/>
    </location>
</feature>
<dbReference type="OrthoDB" id="3062557at2759"/>
<feature type="region of interest" description="Disordered" evidence="1">
    <location>
        <begin position="608"/>
        <end position="754"/>
    </location>
</feature>
<feature type="region of interest" description="Disordered" evidence="1">
    <location>
        <begin position="1"/>
        <end position="21"/>
    </location>
</feature>
<dbReference type="EMBL" id="JAACJK010000003">
    <property type="protein sequence ID" value="KAF5340642.1"/>
    <property type="molecule type" value="Genomic_DNA"/>
</dbReference>
<feature type="compositionally biased region" description="Low complexity" evidence="1">
    <location>
        <begin position="721"/>
        <end position="731"/>
    </location>
</feature>
<dbReference type="AlphaFoldDB" id="A0A8H5CHF0"/>
<keyword evidence="2" id="KW-1133">Transmembrane helix</keyword>
<feature type="compositionally biased region" description="Low complexity" evidence="1">
    <location>
        <begin position="73"/>
        <end position="85"/>
    </location>
</feature>
<feature type="compositionally biased region" description="Basic residues" evidence="1">
    <location>
        <begin position="643"/>
        <end position="654"/>
    </location>
</feature>
<feature type="compositionally biased region" description="Basic and acidic residues" evidence="1">
    <location>
        <begin position="778"/>
        <end position="793"/>
    </location>
</feature>
<feature type="region of interest" description="Disordered" evidence="1">
    <location>
        <begin position="381"/>
        <end position="433"/>
    </location>
</feature>
<evidence type="ECO:0000313" key="3">
    <source>
        <dbReference type="EMBL" id="KAF5340642.1"/>
    </source>
</evidence>
<reference evidence="3 4" key="1">
    <citation type="journal article" date="2020" name="ISME J.">
        <title>Uncovering the hidden diversity of litter-decomposition mechanisms in mushroom-forming fungi.</title>
        <authorList>
            <person name="Floudas D."/>
            <person name="Bentzer J."/>
            <person name="Ahren D."/>
            <person name="Johansson T."/>
            <person name="Persson P."/>
            <person name="Tunlid A."/>
        </authorList>
    </citation>
    <scope>NUCLEOTIDE SEQUENCE [LARGE SCALE GENOMIC DNA]</scope>
    <source>
        <strain evidence="3 4">CBS 175.51</strain>
    </source>
</reference>
<name>A0A8H5CHF0_9AGAR</name>
<feature type="compositionally biased region" description="Low complexity" evidence="1">
    <location>
        <begin position="684"/>
        <end position="710"/>
    </location>
</feature>
<feature type="compositionally biased region" description="Low complexity" evidence="1">
    <location>
        <begin position="657"/>
        <end position="668"/>
    </location>
</feature>
<sequence>MPFSINIPPLVRRPRSASQPHSFRRLRSFYLSPSATTQHPTEFSDLATLSPISGATTSAPNTPLSAAFTQGGPSSSYHRSPQSHSTTSVHAPAAATADSCSERTLTREGPVCNGDVQGKWSPPGAYGSLSRVYGAKRPRRMRGTTVMLCVAVLSVFLVMCISLTFIGADAGEGAFKRVLDGVAANDPGIVLVGESVDVDIDEPSVDIRWSILACGEGLVLPQSGGALGSVACGLPVEGLDIYIDSQDTPVATYDPSLIPYHRTTGHRSKIESLLKFTTTHPLNVRKARLYPFDTYTLASSFRATRSASAATQRSDSLAGALNQTVAGTPVRIVRIVTVGITTNFDVEAVDEESYVDLGMGGASSSVIPTSSTTTSAAITSMSTSTSSTSSPMSTATNTTALTTPPHRRREDPTRLTIDTDTVPPTPGALPSRDLTLSTTRPPSAQMFVLLLFTTSWLLAHLSIALAVVARRSANPSLLSPSSASLGGTRQYWQLAVHVGALASIVILRRGMPDGPGLDGVLLDCIGFFPQLSILGLCIATSLLRLAAADLDAANTPNLTGDSVHSALGIMRDGWGDYAVDMESGLSSPEEVGRGQHAHCCRASIISSFPQPPSGTPFPAGGGTGTGGPTRSPGSGEQEFTFTRHARSQHHHHHACTLSSSSAGADLGSHTMHHRPPTQHRWNVSTSRGRSRSGPPASPTSPTWTSGTGCWPTGGQGGGFLSPQSPTQSPTSGVFPPVQSPPVQSPTGGGSLSPQRGFGFAAAFFGGPPARGMFGAPARRGDSGDLKRGGEKSAEKKKKNGSTGSGSSGKSEAQYAGWGRGVDVELALRRKGSARRAEEGEGEVSRWSDHEDE</sequence>
<keyword evidence="4" id="KW-1185">Reference proteome</keyword>